<organism evidence="1 2">
    <name type="scientific">Thorsellia kenyensis</name>
    <dbReference type="NCBI Taxonomy" id="1549888"/>
    <lineage>
        <taxon>Bacteria</taxon>
        <taxon>Pseudomonadati</taxon>
        <taxon>Pseudomonadota</taxon>
        <taxon>Gammaproteobacteria</taxon>
        <taxon>Enterobacterales</taxon>
        <taxon>Thorselliaceae</taxon>
        <taxon>Thorsellia</taxon>
    </lineage>
</organism>
<dbReference type="SUPFAM" id="SSF51120">
    <property type="entry name" value="beta-Roll"/>
    <property type="match status" value="1"/>
</dbReference>
<name>A0ABV6CHF6_9GAMM</name>
<gene>
    <name evidence="1" type="ORF">ACFFIT_12750</name>
</gene>
<accession>A0ABV6CHF6</accession>
<feature type="non-terminal residue" evidence="1">
    <location>
        <position position="1"/>
    </location>
</feature>
<dbReference type="RefSeq" id="WP_385878237.1">
    <property type="nucleotide sequence ID" value="NZ_JBHLXE010000110.1"/>
</dbReference>
<comment type="caution">
    <text evidence="1">The sequence shown here is derived from an EMBL/GenBank/DDBJ whole genome shotgun (WGS) entry which is preliminary data.</text>
</comment>
<evidence type="ECO:0000313" key="2">
    <source>
        <dbReference type="Proteomes" id="UP001589758"/>
    </source>
</evidence>
<dbReference type="Proteomes" id="UP001589758">
    <property type="component" value="Unassembled WGS sequence"/>
</dbReference>
<dbReference type="EMBL" id="JBHLXE010000110">
    <property type="protein sequence ID" value="MFC0180941.1"/>
    <property type="molecule type" value="Genomic_DNA"/>
</dbReference>
<dbReference type="InterPro" id="IPR011049">
    <property type="entry name" value="Serralysin-like_metalloprot_C"/>
</dbReference>
<protein>
    <submittedName>
        <fullName evidence="1">Uncharacterized protein</fullName>
    </submittedName>
</protein>
<proteinExistence type="predicted"/>
<reference evidence="1 2" key="1">
    <citation type="submission" date="2024-09" db="EMBL/GenBank/DDBJ databases">
        <authorList>
            <person name="Sun Q."/>
            <person name="Mori K."/>
        </authorList>
    </citation>
    <scope>NUCLEOTIDE SEQUENCE [LARGE SCALE GENOMIC DNA]</scope>
    <source>
        <strain evidence="1 2">CCM 8545</strain>
    </source>
</reference>
<keyword evidence="2" id="KW-1185">Reference proteome</keyword>
<sequence>FIGRGNVGPGDVITVTIKDSRGAVVATFTSNSGGGIVVDKANSSWRIPEEAWTSKGLSLDRGTYTITSSTKTADGKGEQTGSSESFTIYKPVTELTYSNPLDDKASQTYAMPDGSYWLFYAREVSSANYDLFAQRYSQTGVKIGNEVIIANAASGGSNAEGHANRFGLNHEHQYDVHFNRDGSFVVFYERYTEYPYLAKFDAQGNLLSRTATNNTLKHELNQNYVQMDNGDYALFFVSGETNNYNIYMQRYRQDGSTLDSDPVKITTGSNQGNGYNAMLFDQNGYATGSSSTVKYKATTEGLSVANVGGDFMVMTYMTNKDRSLESNTRNSDIYMRVINFKTGQAVGQDILVTQNNKFYQIAPEIIALKDGTFVVLWASNHTSLSGNDGTMDDFNIYTKRYKLDNNNQMVALDTVEKRVNTTTDGVNGVGFDAPRAMYSMATLAHGGYVVTWTKFTSDKKANVYSQAFDAAGNQLGGETLVSTNSDANLDMMPKVSGLADGGYIITWSSASDTSKTWYDNLKGDIYSVIVNADGSIRGKGDNNIYPINASYEDGTGALEGNDGVNTLDGKNGAISFNAGKGNDYIIIYNTDFSFVEGGEGNDTLIWNSFDDLDLSLISNKVNSIDYLHLNDAYSNTLSLRIEDVLAMTPNDDHLLVIQGGRTDTVDLVLSDTEWSTLGAQQFRGETYNVYVHATDDAQVWIQQGIAVI</sequence>
<evidence type="ECO:0000313" key="1">
    <source>
        <dbReference type="EMBL" id="MFC0180941.1"/>
    </source>
</evidence>